<dbReference type="SUPFAM" id="SSF55729">
    <property type="entry name" value="Acyl-CoA N-acyltransferases (Nat)"/>
    <property type="match status" value="1"/>
</dbReference>
<comment type="caution">
    <text evidence="2">The sequence shown here is derived from an EMBL/GenBank/DDBJ whole genome shotgun (WGS) entry which is preliminary data.</text>
</comment>
<sequence>MSKVKISRINKRLACRLPIICQVVERLYNPDSSILHCLAMPNTVLSRTVFSDEKVVFQDDRTIISTNDYFTRYIRIASDELRPTGKKISQFQGNKEFSVGVLVLKLNHENRHVIDNIYIDDAYRRQGIASWLIERAFSDFPDLCLDGRFTTEGISFFGAKHRKK</sequence>
<proteinExistence type="predicted"/>
<dbReference type="CDD" id="cd04301">
    <property type="entry name" value="NAT_SF"/>
    <property type="match status" value="1"/>
</dbReference>
<dbReference type="Proteomes" id="UP000637632">
    <property type="component" value="Unassembled WGS sequence"/>
</dbReference>
<protein>
    <submittedName>
        <fullName evidence="2">GNAT family N-acetyltransferase</fullName>
    </submittedName>
</protein>
<dbReference type="InterPro" id="IPR000182">
    <property type="entry name" value="GNAT_dom"/>
</dbReference>
<feature type="domain" description="N-acetyltransferase" evidence="1">
    <location>
        <begin position="99"/>
        <end position="138"/>
    </location>
</feature>
<name>A0ABR6XIM0_9BURK</name>
<evidence type="ECO:0000313" key="2">
    <source>
        <dbReference type="EMBL" id="MBC3812732.1"/>
    </source>
</evidence>
<dbReference type="Gene3D" id="3.40.630.30">
    <property type="match status" value="1"/>
</dbReference>
<reference evidence="2 3" key="1">
    <citation type="submission" date="2020-08" db="EMBL/GenBank/DDBJ databases">
        <title>Novel species isolated from subtropical streams in China.</title>
        <authorList>
            <person name="Lu H."/>
        </authorList>
    </citation>
    <scope>NUCLEOTIDE SEQUENCE [LARGE SCALE GENOMIC DNA]</scope>
    <source>
        <strain evidence="2 3">CCTCC AB 2015119</strain>
    </source>
</reference>
<accession>A0ABR6XIM0</accession>
<gene>
    <name evidence="2" type="ORF">H8K26_14890</name>
</gene>
<dbReference type="InterPro" id="IPR016181">
    <property type="entry name" value="Acyl_CoA_acyltransferase"/>
</dbReference>
<dbReference type="Pfam" id="PF00583">
    <property type="entry name" value="Acetyltransf_1"/>
    <property type="match status" value="1"/>
</dbReference>
<keyword evidence="3" id="KW-1185">Reference proteome</keyword>
<dbReference type="RefSeq" id="WP_190480590.1">
    <property type="nucleotide sequence ID" value="NZ_JACOFT010000005.1"/>
</dbReference>
<dbReference type="EMBL" id="JACOFT010000005">
    <property type="protein sequence ID" value="MBC3812732.1"/>
    <property type="molecule type" value="Genomic_DNA"/>
</dbReference>
<evidence type="ECO:0000313" key="3">
    <source>
        <dbReference type="Proteomes" id="UP000637632"/>
    </source>
</evidence>
<organism evidence="2 3">
    <name type="scientific">Undibacterium aquatile</name>
    <dbReference type="NCBI Taxonomy" id="1537398"/>
    <lineage>
        <taxon>Bacteria</taxon>
        <taxon>Pseudomonadati</taxon>
        <taxon>Pseudomonadota</taxon>
        <taxon>Betaproteobacteria</taxon>
        <taxon>Burkholderiales</taxon>
        <taxon>Oxalobacteraceae</taxon>
        <taxon>Undibacterium</taxon>
    </lineage>
</organism>
<evidence type="ECO:0000259" key="1">
    <source>
        <dbReference type="Pfam" id="PF00583"/>
    </source>
</evidence>